<dbReference type="SUPFAM" id="SSF54001">
    <property type="entry name" value="Cysteine proteinases"/>
    <property type="match status" value="1"/>
</dbReference>
<dbReference type="Proteomes" id="UP001499895">
    <property type="component" value="Unassembled WGS sequence"/>
</dbReference>
<evidence type="ECO:0000313" key="6">
    <source>
        <dbReference type="EMBL" id="GAA0464572.1"/>
    </source>
</evidence>
<evidence type="ECO:0000256" key="2">
    <source>
        <dbReference type="ARBA" id="ARBA00022670"/>
    </source>
</evidence>
<dbReference type="EMBL" id="BAAAHB010000026">
    <property type="protein sequence ID" value="GAA0464572.1"/>
    <property type="molecule type" value="Genomic_DNA"/>
</dbReference>
<accession>A0ABN1A0H3</accession>
<name>A0ABN1A0H3_9ACTN</name>
<proteinExistence type="inferred from homology"/>
<dbReference type="Gene3D" id="3.90.1720.10">
    <property type="entry name" value="endopeptidase domain like (from Nostoc punctiforme)"/>
    <property type="match status" value="1"/>
</dbReference>
<reference evidence="6 7" key="1">
    <citation type="journal article" date="2019" name="Int. J. Syst. Evol. Microbiol.">
        <title>The Global Catalogue of Microorganisms (GCM) 10K type strain sequencing project: providing services to taxonomists for standard genome sequencing and annotation.</title>
        <authorList>
            <consortium name="The Broad Institute Genomics Platform"/>
            <consortium name="The Broad Institute Genome Sequencing Center for Infectious Disease"/>
            <person name="Wu L."/>
            <person name="Ma J."/>
        </authorList>
    </citation>
    <scope>NUCLEOTIDE SEQUENCE [LARGE SCALE GENOMIC DNA]</scope>
    <source>
        <strain evidence="6 7">JCM 10649</strain>
    </source>
</reference>
<dbReference type="Pfam" id="PF01464">
    <property type="entry name" value="SLT"/>
    <property type="match status" value="1"/>
</dbReference>
<dbReference type="InterPro" id="IPR008258">
    <property type="entry name" value="Transglycosylase_SLT_dom_1"/>
</dbReference>
<dbReference type="CDD" id="cd13399">
    <property type="entry name" value="Slt35-like"/>
    <property type="match status" value="1"/>
</dbReference>
<dbReference type="SUPFAM" id="SSF53955">
    <property type="entry name" value="Lysozyme-like"/>
    <property type="match status" value="1"/>
</dbReference>
<dbReference type="InterPro" id="IPR051794">
    <property type="entry name" value="PG_Endopeptidase_C40"/>
</dbReference>
<comment type="similarity">
    <text evidence="1">Belongs to the peptidase C40 family.</text>
</comment>
<comment type="caution">
    <text evidence="6">The sequence shown here is derived from an EMBL/GenBank/DDBJ whole genome shotgun (WGS) entry which is preliminary data.</text>
</comment>
<keyword evidence="2" id="KW-0645">Protease</keyword>
<dbReference type="PANTHER" id="PTHR47359:SF3">
    <property type="entry name" value="NLP_P60 DOMAIN-CONTAINING PROTEIN-RELATED"/>
    <property type="match status" value="1"/>
</dbReference>
<protein>
    <submittedName>
        <fullName evidence="6">Transglycosylase TgdA</fullName>
    </submittedName>
</protein>
<dbReference type="InterPro" id="IPR023346">
    <property type="entry name" value="Lysozyme-like_dom_sf"/>
</dbReference>
<dbReference type="PANTHER" id="PTHR47359">
    <property type="entry name" value="PEPTIDOGLYCAN DL-ENDOPEPTIDASE CWLO"/>
    <property type="match status" value="1"/>
</dbReference>
<dbReference type="InterPro" id="IPR000064">
    <property type="entry name" value="NLP_P60_dom"/>
</dbReference>
<evidence type="ECO:0000256" key="4">
    <source>
        <dbReference type="ARBA" id="ARBA00022807"/>
    </source>
</evidence>
<keyword evidence="7" id="KW-1185">Reference proteome</keyword>
<evidence type="ECO:0000313" key="7">
    <source>
        <dbReference type="Proteomes" id="UP001499895"/>
    </source>
</evidence>
<dbReference type="RefSeq" id="WP_344090172.1">
    <property type="nucleotide sequence ID" value="NZ_BAAAHB010000026.1"/>
</dbReference>
<evidence type="ECO:0000256" key="3">
    <source>
        <dbReference type="ARBA" id="ARBA00022801"/>
    </source>
</evidence>
<dbReference type="InterPro" id="IPR038765">
    <property type="entry name" value="Papain-like_cys_pep_sf"/>
</dbReference>
<dbReference type="Pfam" id="PF00877">
    <property type="entry name" value="NLPC_P60"/>
    <property type="match status" value="1"/>
</dbReference>
<evidence type="ECO:0000259" key="5">
    <source>
        <dbReference type="PROSITE" id="PS51935"/>
    </source>
</evidence>
<gene>
    <name evidence="6" type="primary">tgdA_2</name>
    <name evidence="6" type="ORF">GCM10009544_28660</name>
</gene>
<dbReference type="Gene3D" id="1.10.530.10">
    <property type="match status" value="1"/>
</dbReference>
<sequence length="357" mass="36946">MAKKLLIGAGAGLGAFFTLIAGVTIQTTTSDVASANPNTGAIGGGLKAGSVPPQFAPWIEKAAGACPGLPAPILAAQLGAESEFNPNARSEADAHGIAQFIPSTWQAYAVDADNNGKADPYDPADGIIAQGRYMCDLLKDAKKSGFPGDPIELALAGYNAGWGAVMRYHGVPPRSFARGQTYDYVRAIMASAKKYTAPAAPSGPVDLPKGFSIPADAPDTVRKAVAWALYQKGGWYHLGGDCTNALGSNPAHWCDCSSLMEQAYRAAGVAISRTTYTQVNEGQAVSMDAPMAGDLVFTPGSGGSASAPGHVGMYIGSGLVIEAPRTGVQTRIVAYSSWRNSSSPITRIVAVRRIVPQ</sequence>
<dbReference type="PROSITE" id="PS51935">
    <property type="entry name" value="NLPC_P60"/>
    <property type="match status" value="1"/>
</dbReference>
<evidence type="ECO:0000256" key="1">
    <source>
        <dbReference type="ARBA" id="ARBA00007074"/>
    </source>
</evidence>
<keyword evidence="3" id="KW-0378">Hydrolase</keyword>
<keyword evidence="4" id="KW-0788">Thiol protease</keyword>
<feature type="domain" description="NlpC/P60" evidence="5">
    <location>
        <begin position="214"/>
        <end position="349"/>
    </location>
</feature>
<organism evidence="6 7">
    <name type="scientific">Streptomyces stramineus</name>
    <dbReference type="NCBI Taxonomy" id="173861"/>
    <lineage>
        <taxon>Bacteria</taxon>
        <taxon>Bacillati</taxon>
        <taxon>Actinomycetota</taxon>
        <taxon>Actinomycetes</taxon>
        <taxon>Kitasatosporales</taxon>
        <taxon>Streptomycetaceae</taxon>
        <taxon>Streptomyces</taxon>
    </lineage>
</organism>